<evidence type="ECO:0000313" key="2">
    <source>
        <dbReference type="Proteomes" id="UP001652700"/>
    </source>
</evidence>
<evidence type="ECO:0000313" key="1">
    <source>
        <dbReference type="EnsemblMetazoa" id="XP_050515024.1"/>
    </source>
</evidence>
<name>A0ABM5KXV7_DIAVI</name>
<reference evidence="1" key="1">
    <citation type="submission" date="2025-05" db="UniProtKB">
        <authorList>
            <consortium name="EnsemblMetazoa"/>
        </authorList>
    </citation>
    <scope>IDENTIFICATION</scope>
</reference>
<dbReference type="EnsemblMetazoa" id="XM_050659067.1">
    <property type="protein sequence ID" value="XP_050515024.1"/>
    <property type="gene ID" value="LOC126890213"/>
</dbReference>
<dbReference type="GeneID" id="126890213"/>
<protein>
    <submittedName>
        <fullName evidence="1">Uncharacterized protein</fullName>
    </submittedName>
</protein>
<organism evidence="1 2">
    <name type="scientific">Diabrotica virgifera virgifera</name>
    <name type="common">western corn rootworm</name>
    <dbReference type="NCBI Taxonomy" id="50390"/>
    <lineage>
        <taxon>Eukaryota</taxon>
        <taxon>Metazoa</taxon>
        <taxon>Ecdysozoa</taxon>
        <taxon>Arthropoda</taxon>
        <taxon>Hexapoda</taxon>
        <taxon>Insecta</taxon>
        <taxon>Pterygota</taxon>
        <taxon>Neoptera</taxon>
        <taxon>Endopterygota</taxon>
        <taxon>Coleoptera</taxon>
        <taxon>Polyphaga</taxon>
        <taxon>Cucujiformia</taxon>
        <taxon>Chrysomeloidea</taxon>
        <taxon>Chrysomelidae</taxon>
        <taxon>Galerucinae</taxon>
        <taxon>Diabroticina</taxon>
        <taxon>Diabroticites</taxon>
        <taxon>Diabrotica</taxon>
    </lineage>
</organism>
<sequence length="123" mass="14599">MLENDNYKLHGDLTVLTDQAVAQNRPDLIPVNKLTRQRTLIEVAIPNNNNLHVRHNEKIARYRDLEIQIRRQWRMESTQKITIILPTTGVIPKNLIENIKKQCLNKHLYKKKMNNHFQARRSL</sequence>
<accession>A0ABM5KXV7</accession>
<proteinExistence type="predicted"/>
<keyword evidence="2" id="KW-1185">Reference proteome</keyword>
<dbReference type="RefSeq" id="XP_050515024.1">
    <property type="nucleotide sequence ID" value="XM_050659067.1"/>
</dbReference>
<dbReference type="Proteomes" id="UP001652700">
    <property type="component" value="Unplaced"/>
</dbReference>